<proteinExistence type="predicted"/>
<dbReference type="NCBIfam" id="NF038076">
    <property type="entry name" value="fam_STM4015"/>
    <property type="match status" value="1"/>
</dbReference>
<evidence type="ECO:0000313" key="2">
    <source>
        <dbReference type="Proteomes" id="UP000295281"/>
    </source>
</evidence>
<dbReference type="EMBL" id="SNYN01000003">
    <property type="protein sequence ID" value="TDQ53787.1"/>
    <property type="molecule type" value="Genomic_DNA"/>
</dbReference>
<organism evidence="1 2">
    <name type="scientific">Actinorugispora endophytica</name>
    <dbReference type="NCBI Taxonomy" id="1605990"/>
    <lineage>
        <taxon>Bacteria</taxon>
        <taxon>Bacillati</taxon>
        <taxon>Actinomycetota</taxon>
        <taxon>Actinomycetes</taxon>
        <taxon>Streptosporangiales</taxon>
        <taxon>Nocardiopsidaceae</taxon>
        <taxon>Actinorugispora</taxon>
    </lineage>
</organism>
<evidence type="ECO:0008006" key="3">
    <source>
        <dbReference type="Google" id="ProtNLM"/>
    </source>
</evidence>
<protein>
    <recommendedName>
        <fullName evidence="3">Leucine rich repeat (LRR) protein</fullName>
    </recommendedName>
</protein>
<name>A0A4R6VAW2_9ACTN</name>
<dbReference type="Gene3D" id="3.80.10.10">
    <property type="entry name" value="Ribonuclease Inhibitor"/>
    <property type="match status" value="1"/>
</dbReference>
<dbReference type="InterPro" id="IPR032675">
    <property type="entry name" value="LRR_dom_sf"/>
</dbReference>
<gene>
    <name evidence="1" type="ORF">EV190_103238</name>
</gene>
<keyword evidence="2" id="KW-1185">Reference proteome</keyword>
<dbReference type="InterPro" id="IPR047722">
    <property type="entry name" value="STM4015-like"/>
</dbReference>
<evidence type="ECO:0000313" key="1">
    <source>
        <dbReference type="EMBL" id="TDQ53787.1"/>
    </source>
</evidence>
<dbReference type="AlphaFoldDB" id="A0A4R6VAW2"/>
<dbReference type="SUPFAM" id="SSF52047">
    <property type="entry name" value="RNI-like"/>
    <property type="match status" value="1"/>
</dbReference>
<dbReference type="OrthoDB" id="9781345at2"/>
<comment type="caution">
    <text evidence="1">The sequence shown here is derived from an EMBL/GenBank/DDBJ whole genome shotgun (WGS) entry which is preliminary data.</text>
</comment>
<accession>A0A4R6VAW2</accession>
<reference evidence="1 2" key="1">
    <citation type="submission" date="2019-03" db="EMBL/GenBank/DDBJ databases">
        <title>Genomic Encyclopedia of Type Strains, Phase IV (KMG-IV): sequencing the most valuable type-strain genomes for metagenomic binning, comparative biology and taxonomic classification.</title>
        <authorList>
            <person name="Goeker M."/>
        </authorList>
    </citation>
    <scope>NUCLEOTIDE SEQUENCE [LARGE SCALE GENOMIC DNA]</scope>
    <source>
        <strain evidence="1 2">DSM 46770</strain>
    </source>
</reference>
<sequence>MTINEYITEFAGLPVMEFLSPDLEAERLRVLRYRAQREGRPLPERLEPDAAYAAALADPGSVAWRLRTVGPNGKKPFEGCFARFLAEVDTTRVTALVVGSWSEYYEKPDAVPRDLLVESAGRFPALRSLFFGEFVLEESEISWIEQCDVAPLVAAFPALEEFTVRGGMGLEFSAVRHEALTSLTAQTGGLPEEAVAGILASDLPALENLELWLGVEDHGRTTTVDTLAPLLSGTALPALRSLGLRNAERTDDLVRALADAPVLGRLEVLDLSMGTLTDDGARIIADSPGFRGLGRLDLRHHYLAEEGMAERVRAALPGVEVDLGEPQDPGTDDVRDVYYPAVTE</sequence>
<dbReference type="RefSeq" id="WP_133740695.1">
    <property type="nucleotide sequence ID" value="NZ_SNYN01000003.1"/>
</dbReference>
<dbReference type="Proteomes" id="UP000295281">
    <property type="component" value="Unassembled WGS sequence"/>
</dbReference>